<dbReference type="PROSITE" id="PS50885">
    <property type="entry name" value="HAMP"/>
    <property type="match status" value="1"/>
</dbReference>
<feature type="transmembrane region" description="Helical" evidence="3">
    <location>
        <begin position="23"/>
        <end position="41"/>
    </location>
</feature>
<dbReference type="PANTHER" id="PTHR32089:SF112">
    <property type="entry name" value="LYSOZYME-LIKE PROTEIN-RELATED"/>
    <property type="match status" value="1"/>
</dbReference>
<dbReference type="GO" id="GO:0007165">
    <property type="term" value="P:signal transduction"/>
    <property type="evidence" value="ECO:0007669"/>
    <property type="project" value="UniProtKB-KW"/>
</dbReference>
<dbReference type="PROSITE" id="PS50111">
    <property type="entry name" value="CHEMOTAXIS_TRANSDUC_2"/>
    <property type="match status" value="1"/>
</dbReference>
<evidence type="ECO:0000259" key="5">
    <source>
        <dbReference type="PROSITE" id="PS50885"/>
    </source>
</evidence>
<feature type="transmembrane region" description="Helical" evidence="3">
    <location>
        <begin position="70"/>
        <end position="92"/>
    </location>
</feature>
<dbReference type="CDD" id="cd06225">
    <property type="entry name" value="HAMP"/>
    <property type="match status" value="1"/>
</dbReference>
<protein>
    <submittedName>
        <fullName evidence="6">Putative methyl-accepting chemotaxis protein YoaH</fullName>
    </submittedName>
</protein>
<dbReference type="InterPro" id="IPR003660">
    <property type="entry name" value="HAMP_dom"/>
</dbReference>
<dbReference type="PANTHER" id="PTHR32089">
    <property type="entry name" value="METHYL-ACCEPTING CHEMOTAXIS PROTEIN MCPB"/>
    <property type="match status" value="1"/>
</dbReference>
<evidence type="ECO:0000259" key="4">
    <source>
        <dbReference type="PROSITE" id="PS50111"/>
    </source>
</evidence>
<accession>A0A1J5S3W0</accession>
<dbReference type="Pfam" id="PF00672">
    <property type="entry name" value="HAMP"/>
    <property type="match status" value="1"/>
</dbReference>
<dbReference type="Gene3D" id="1.10.287.950">
    <property type="entry name" value="Methyl-accepting chemotaxis protein"/>
    <property type="match status" value="1"/>
</dbReference>
<name>A0A1J5S3W0_9ZZZZ</name>
<comment type="similarity">
    <text evidence="2">Belongs to the methyl-accepting chemotaxis (MCP) protein family.</text>
</comment>
<keyword evidence="3" id="KW-0812">Transmembrane</keyword>
<sequence>MNSIREVYEWAEREIWNTLTKKLMSFLFLFIIDLLYLLTYFKVRQDIQGTLASNGVPDATAISIMADLNFGLNVLATLTVVSLVWNILQILYMRHLIVRPVKTITGIFEEISKGEGNFSRDLPLTTHDEFRQLARSYNLFAHKMRQIIGEVRNVSVSIARDAVLVNVNLDETATNVRQQATLTDSVFIASNESTKAIDGVSQSTQIIANSTNVNLKQARISLNEMRDITERINSVGEKVLRFNHTVDDLWHRSENVNQFATLIRKVADQTNLLALNAAIEAARAGEAGRGFAVVADEVRKLAESVNKAASEITGNVAAMLSQVRNTRTENDEINADVQHTREVVGRSSVQFQVMVGDFERTGEQLLQIAAAMEQLSATNAQVHENVVAIHELSANVSTHMVDSGKRTAVLSQSTEGIQELVSRFNIGAGTFEEVVGKTRLFRDKLKNTLGEMANSGLDIFDRNYIPLGKSRPQKYRVSWGEEYSRRCQTLLEEALNLIPDCIYAVGVNTDGYLSSHNLKFSKPLTGDDAVDIAGNRCNRKFENPGELRAAKNTKPVLLRTYLRDTGEVLCDIAMPIEIDGRLWGNVRVGISAESLISAT</sequence>
<organism evidence="6">
    <name type="scientific">mine drainage metagenome</name>
    <dbReference type="NCBI Taxonomy" id="410659"/>
    <lineage>
        <taxon>unclassified sequences</taxon>
        <taxon>metagenomes</taxon>
        <taxon>ecological metagenomes</taxon>
    </lineage>
</organism>
<dbReference type="AlphaFoldDB" id="A0A1J5S3W0"/>
<evidence type="ECO:0000256" key="3">
    <source>
        <dbReference type="SAM" id="Phobius"/>
    </source>
</evidence>
<dbReference type="Pfam" id="PF00015">
    <property type="entry name" value="MCPsignal"/>
    <property type="match status" value="1"/>
</dbReference>
<reference evidence="6" key="1">
    <citation type="submission" date="2016-10" db="EMBL/GenBank/DDBJ databases">
        <title>Sequence of Gallionella enrichment culture.</title>
        <authorList>
            <person name="Poehlein A."/>
            <person name="Muehling M."/>
            <person name="Daniel R."/>
        </authorList>
    </citation>
    <scope>NUCLEOTIDE SEQUENCE</scope>
</reference>
<evidence type="ECO:0000256" key="2">
    <source>
        <dbReference type="ARBA" id="ARBA00029447"/>
    </source>
</evidence>
<dbReference type="SMART" id="SM00304">
    <property type="entry name" value="HAMP"/>
    <property type="match status" value="2"/>
</dbReference>
<keyword evidence="1" id="KW-0807">Transducer</keyword>
<evidence type="ECO:0000256" key="1">
    <source>
        <dbReference type="ARBA" id="ARBA00023224"/>
    </source>
</evidence>
<feature type="domain" description="HAMP" evidence="5">
    <location>
        <begin position="95"/>
        <end position="149"/>
    </location>
</feature>
<keyword evidence="3" id="KW-0472">Membrane</keyword>
<gene>
    <name evidence="6" type="primary">yoaH_10</name>
    <name evidence="6" type="ORF">GALL_190110</name>
</gene>
<dbReference type="GO" id="GO:0016020">
    <property type="term" value="C:membrane"/>
    <property type="evidence" value="ECO:0007669"/>
    <property type="project" value="InterPro"/>
</dbReference>
<evidence type="ECO:0000313" key="6">
    <source>
        <dbReference type="EMBL" id="OIQ98916.1"/>
    </source>
</evidence>
<keyword evidence="3" id="KW-1133">Transmembrane helix</keyword>
<proteinExistence type="inferred from homology"/>
<dbReference type="SUPFAM" id="SSF58104">
    <property type="entry name" value="Methyl-accepting chemotaxis protein (MCP) signaling domain"/>
    <property type="match status" value="1"/>
</dbReference>
<dbReference type="SMART" id="SM00283">
    <property type="entry name" value="MA"/>
    <property type="match status" value="1"/>
</dbReference>
<feature type="domain" description="Methyl-accepting transducer" evidence="4">
    <location>
        <begin position="154"/>
        <end position="390"/>
    </location>
</feature>
<comment type="caution">
    <text evidence="6">The sequence shown here is derived from an EMBL/GenBank/DDBJ whole genome shotgun (WGS) entry which is preliminary data.</text>
</comment>
<dbReference type="InterPro" id="IPR004089">
    <property type="entry name" value="MCPsignal_dom"/>
</dbReference>
<dbReference type="EMBL" id="MLJW01000112">
    <property type="protein sequence ID" value="OIQ98916.1"/>
    <property type="molecule type" value="Genomic_DNA"/>
</dbReference>